<protein>
    <recommendedName>
        <fullName evidence="4">LysM domain-containing protein</fullName>
    </recommendedName>
</protein>
<comment type="caution">
    <text evidence="2">The sequence shown here is derived from an EMBL/GenBank/DDBJ whole genome shotgun (WGS) entry which is preliminary data.</text>
</comment>
<feature type="chain" id="PRO_5012776927" description="LysM domain-containing protein" evidence="1">
    <location>
        <begin position="24"/>
        <end position="80"/>
    </location>
</feature>
<gene>
    <name evidence="2" type="ORF">PENANT_c025G00671</name>
</gene>
<name>A0A1V6PXK5_9EURO</name>
<evidence type="ECO:0000313" key="3">
    <source>
        <dbReference type="Proteomes" id="UP000191672"/>
    </source>
</evidence>
<keyword evidence="3" id="KW-1185">Reference proteome</keyword>
<proteinExistence type="predicted"/>
<evidence type="ECO:0008006" key="4">
    <source>
        <dbReference type="Google" id="ProtNLM"/>
    </source>
</evidence>
<organism evidence="2 3">
    <name type="scientific">Penicillium antarcticum</name>
    <dbReference type="NCBI Taxonomy" id="416450"/>
    <lineage>
        <taxon>Eukaryota</taxon>
        <taxon>Fungi</taxon>
        <taxon>Dikarya</taxon>
        <taxon>Ascomycota</taxon>
        <taxon>Pezizomycotina</taxon>
        <taxon>Eurotiomycetes</taxon>
        <taxon>Eurotiomycetidae</taxon>
        <taxon>Eurotiales</taxon>
        <taxon>Aspergillaceae</taxon>
        <taxon>Penicillium</taxon>
    </lineage>
</organism>
<sequence>MATPVPKSLLLSLFPILISSTRTATYTTSTMGPTPTDTVAGCYLFCTITDSDNYATVETKFDITLEQFYQWNPSILAWNL</sequence>
<dbReference type="Proteomes" id="UP000191672">
    <property type="component" value="Unassembled WGS sequence"/>
</dbReference>
<evidence type="ECO:0000256" key="1">
    <source>
        <dbReference type="SAM" id="SignalP"/>
    </source>
</evidence>
<reference evidence="3" key="1">
    <citation type="journal article" date="2017" name="Nat. Microbiol.">
        <title>Global analysis of biosynthetic gene clusters reveals vast potential of secondary metabolite production in Penicillium species.</title>
        <authorList>
            <person name="Nielsen J.C."/>
            <person name="Grijseels S."/>
            <person name="Prigent S."/>
            <person name="Ji B."/>
            <person name="Dainat J."/>
            <person name="Nielsen K.F."/>
            <person name="Frisvad J.C."/>
            <person name="Workman M."/>
            <person name="Nielsen J."/>
        </authorList>
    </citation>
    <scope>NUCLEOTIDE SEQUENCE [LARGE SCALE GENOMIC DNA]</scope>
    <source>
        <strain evidence="3">IBT 31811</strain>
    </source>
</reference>
<evidence type="ECO:0000313" key="2">
    <source>
        <dbReference type="EMBL" id="OQD81749.1"/>
    </source>
</evidence>
<feature type="signal peptide" evidence="1">
    <location>
        <begin position="1"/>
        <end position="23"/>
    </location>
</feature>
<dbReference type="AlphaFoldDB" id="A0A1V6PXK5"/>
<keyword evidence="1" id="KW-0732">Signal</keyword>
<dbReference type="Gene3D" id="3.10.350.10">
    <property type="entry name" value="LysM domain"/>
    <property type="match status" value="1"/>
</dbReference>
<accession>A0A1V6PXK5</accession>
<dbReference type="EMBL" id="MDYN01000025">
    <property type="protein sequence ID" value="OQD81749.1"/>
    <property type="molecule type" value="Genomic_DNA"/>
</dbReference>
<dbReference type="InterPro" id="IPR036779">
    <property type="entry name" value="LysM_dom_sf"/>
</dbReference>